<feature type="region of interest" description="Disordered" evidence="12">
    <location>
        <begin position="1"/>
        <end position="27"/>
    </location>
</feature>
<dbReference type="GO" id="GO:0005743">
    <property type="term" value="C:mitochondrial inner membrane"/>
    <property type="evidence" value="ECO:0007669"/>
    <property type="project" value="UniProtKB-SubCell"/>
</dbReference>
<evidence type="ECO:0000256" key="4">
    <source>
        <dbReference type="ARBA" id="ARBA00022660"/>
    </source>
</evidence>
<dbReference type="Pfam" id="PF06212">
    <property type="entry name" value="GRIM-19"/>
    <property type="match status" value="1"/>
</dbReference>
<evidence type="ECO:0000313" key="13">
    <source>
        <dbReference type="EMBL" id="CAG8752295.1"/>
    </source>
</evidence>
<dbReference type="OrthoDB" id="3308at2759"/>
<evidence type="ECO:0000256" key="1">
    <source>
        <dbReference type="ARBA" id="ARBA00004298"/>
    </source>
</evidence>
<accession>A0A9N9IXB0</accession>
<dbReference type="EMBL" id="CAJVQA010018131">
    <property type="protein sequence ID" value="CAG8752295.1"/>
    <property type="molecule type" value="Genomic_DNA"/>
</dbReference>
<organism evidence="13 14">
    <name type="scientific">Cetraspora pellucida</name>
    <dbReference type="NCBI Taxonomy" id="1433469"/>
    <lineage>
        <taxon>Eukaryota</taxon>
        <taxon>Fungi</taxon>
        <taxon>Fungi incertae sedis</taxon>
        <taxon>Mucoromycota</taxon>
        <taxon>Glomeromycotina</taxon>
        <taxon>Glomeromycetes</taxon>
        <taxon>Diversisporales</taxon>
        <taxon>Gigasporaceae</taxon>
        <taxon>Cetraspora</taxon>
    </lineage>
</organism>
<keyword evidence="5 11" id="KW-0812">Transmembrane</keyword>
<feature type="compositionally biased region" description="Polar residues" evidence="12">
    <location>
        <begin position="1"/>
        <end position="14"/>
    </location>
</feature>
<comment type="function">
    <text evidence="11">Complex I functions in the transfer of electrons from NADH to the respiratory chain. Accessory subunit of the mitochondrial membrane respiratory chain NADH dehydrogenase (Complex I), that is believed not to be involved in catalysis.</text>
</comment>
<evidence type="ECO:0000313" key="14">
    <source>
        <dbReference type="Proteomes" id="UP000789759"/>
    </source>
</evidence>
<evidence type="ECO:0000256" key="11">
    <source>
        <dbReference type="RuleBase" id="RU368034"/>
    </source>
</evidence>
<protein>
    <recommendedName>
        <fullName evidence="11">NADH dehydrogenase [ubiquinone] 1 alpha subcomplex subunit 13</fullName>
    </recommendedName>
</protein>
<dbReference type="Proteomes" id="UP000789759">
    <property type="component" value="Unassembled WGS sequence"/>
</dbReference>
<keyword evidence="14" id="KW-1185">Reference proteome</keyword>
<evidence type="ECO:0000256" key="12">
    <source>
        <dbReference type="SAM" id="MobiDB-lite"/>
    </source>
</evidence>
<dbReference type="PANTHER" id="PTHR12966:SF0">
    <property type="entry name" value="NADH DEHYDROGENASE [UBIQUINONE] 1 ALPHA SUBCOMPLEX SUBUNIT 13"/>
    <property type="match status" value="1"/>
</dbReference>
<comment type="subcellular location">
    <subcellularLocation>
        <location evidence="1 11">Mitochondrion inner membrane</location>
        <topology evidence="1 11">Single-pass membrane protein</topology>
        <orientation evidence="1 11">Matrix side</orientation>
    </subcellularLocation>
</comment>
<dbReference type="AlphaFoldDB" id="A0A9N9IXB0"/>
<keyword evidence="7 11" id="KW-0249">Electron transport</keyword>
<comment type="similarity">
    <text evidence="2 11">Belongs to the complex I NDUFA13 subunit family.</text>
</comment>
<keyword evidence="4 11" id="KW-0679">Respiratory chain</keyword>
<keyword evidence="6 11" id="KW-0999">Mitochondrion inner membrane</keyword>
<keyword evidence="10 11" id="KW-0472">Membrane</keyword>
<evidence type="ECO:0000256" key="3">
    <source>
        <dbReference type="ARBA" id="ARBA00022448"/>
    </source>
</evidence>
<feature type="non-terminal residue" evidence="13">
    <location>
        <position position="134"/>
    </location>
</feature>
<gene>
    <name evidence="13" type="ORF">CPELLU_LOCUS14782</name>
</gene>
<dbReference type="GO" id="GO:0045271">
    <property type="term" value="C:respiratory chain complex I"/>
    <property type="evidence" value="ECO:0007669"/>
    <property type="project" value="UniProtKB-UniRule"/>
</dbReference>
<proteinExistence type="inferred from homology"/>
<name>A0A9N9IXB0_9GLOM</name>
<comment type="caution">
    <text evidence="13">The sequence shown here is derived from an EMBL/GenBank/DDBJ whole genome shotgun (WGS) entry which is preliminary data.</text>
</comment>
<evidence type="ECO:0000256" key="7">
    <source>
        <dbReference type="ARBA" id="ARBA00022982"/>
    </source>
</evidence>
<dbReference type="InterPro" id="IPR009346">
    <property type="entry name" value="GRIM-19"/>
</dbReference>
<keyword evidence="3 11" id="KW-0813">Transport</keyword>
<evidence type="ECO:0000256" key="8">
    <source>
        <dbReference type="ARBA" id="ARBA00022989"/>
    </source>
</evidence>
<keyword evidence="9 11" id="KW-0496">Mitochondrion</keyword>
<sequence length="134" mass="15204">ELANDTNKMDTATQDLPRPGGFPSIRYKRNLPKKGPSGLVIFTVLGAISVYGFYRVGQANLEKRELKREHLWSRIHLIPLLTAELDRDTYRRNIAALAREAEIMKDVPGWQVGESVYNTKRYVGPTQIVVPEPN</sequence>
<evidence type="ECO:0000256" key="10">
    <source>
        <dbReference type="ARBA" id="ARBA00023136"/>
    </source>
</evidence>
<reference evidence="13" key="1">
    <citation type="submission" date="2021-06" db="EMBL/GenBank/DDBJ databases">
        <authorList>
            <person name="Kallberg Y."/>
            <person name="Tangrot J."/>
            <person name="Rosling A."/>
        </authorList>
    </citation>
    <scope>NUCLEOTIDE SEQUENCE</scope>
    <source>
        <strain evidence="13">FL966</strain>
    </source>
</reference>
<evidence type="ECO:0000256" key="2">
    <source>
        <dbReference type="ARBA" id="ARBA00007312"/>
    </source>
</evidence>
<evidence type="ECO:0000256" key="5">
    <source>
        <dbReference type="ARBA" id="ARBA00022692"/>
    </source>
</evidence>
<dbReference type="PANTHER" id="PTHR12966">
    <property type="entry name" value="NADH DEHYDROGENASE UBIQUINONE 1 ALPHA SUBCOMPLEX SUBUNIT 13"/>
    <property type="match status" value="1"/>
</dbReference>
<evidence type="ECO:0000256" key="6">
    <source>
        <dbReference type="ARBA" id="ARBA00022792"/>
    </source>
</evidence>
<keyword evidence="8 11" id="KW-1133">Transmembrane helix</keyword>
<evidence type="ECO:0000256" key="9">
    <source>
        <dbReference type="ARBA" id="ARBA00023128"/>
    </source>
</evidence>
<feature type="transmembrane region" description="Helical" evidence="11">
    <location>
        <begin position="36"/>
        <end position="54"/>
    </location>
</feature>